<dbReference type="CDD" id="cd04301">
    <property type="entry name" value="NAT_SF"/>
    <property type="match status" value="1"/>
</dbReference>
<dbReference type="SUPFAM" id="SSF55729">
    <property type="entry name" value="Acyl-CoA N-acyltransferases (Nat)"/>
    <property type="match status" value="1"/>
</dbReference>
<gene>
    <name evidence="2" type="ORF">E0H58_08465</name>
    <name evidence="3" type="ORF">E0H92_41515</name>
</gene>
<dbReference type="Gene3D" id="3.40.630.30">
    <property type="match status" value="1"/>
</dbReference>
<dbReference type="PROSITE" id="PS51186">
    <property type="entry name" value="GNAT"/>
    <property type="match status" value="1"/>
</dbReference>
<evidence type="ECO:0000313" key="3">
    <source>
        <dbReference type="EMBL" id="TCC29506.1"/>
    </source>
</evidence>
<dbReference type="InterPro" id="IPR016181">
    <property type="entry name" value="Acyl_CoA_acyltransferase"/>
</dbReference>
<dbReference type="GO" id="GO:0016747">
    <property type="term" value="F:acyltransferase activity, transferring groups other than amino-acyl groups"/>
    <property type="evidence" value="ECO:0007669"/>
    <property type="project" value="InterPro"/>
</dbReference>
<comment type="caution">
    <text evidence="3">The sequence shown here is derived from an EMBL/GenBank/DDBJ whole genome shotgun (WGS) entry which is preliminary data.</text>
</comment>
<reference evidence="4 5" key="1">
    <citation type="submission" date="2019-02" db="EMBL/GenBank/DDBJ databases">
        <title>Kribbella capetownensis sp. nov. and Kribbella speibonae sp. nov., isolated from soil.</title>
        <authorList>
            <person name="Curtis S.M."/>
            <person name="Norton I."/>
            <person name="Everest G.J."/>
            <person name="Meyers P.R."/>
        </authorList>
    </citation>
    <scope>NUCLEOTIDE SEQUENCE [LARGE SCALE GENOMIC DNA]</scope>
    <source>
        <strain evidence="2 4">SK5</strain>
        <strain evidence="3 5">YM55</strain>
    </source>
</reference>
<protein>
    <submittedName>
        <fullName evidence="3">GNAT family N-acetyltransferase</fullName>
    </submittedName>
</protein>
<evidence type="ECO:0000313" key="2">
    <source>
        <dbReference type="EMBL" id="TCC27949.1"/>
    </source>
</evidence>
<dbReference type="InterPro" id="IPR000182">
    <property type="entry name" value="GNAT_dom"/>
</dbReference>
<keyword evidence="3" id="KW-0808">Transferase</keyword>
<feature type="domain" description="N-acetyltransferase" evidence="1">
    <location>
        <begin position="11"/>
        <end position="177"/>
    </location>
</feature>
<name>A0A4R0IE89_9ACTN</name>
<dbReference type="EMBL" id="SJKC01000009">
    <property type="protein sequence ID" value="TCC29506.1"/>
    <property type="molecule type" value="Genomic_DNA"/>
</dbReference>
<dbReference type="Pfam" id="PF00583">
    <property type="entry name" value="Acetyltransf_1"/>
    <property type="match status" value="1"/>
</dbReference>
<evidence type="ECO:0000313" key="5">
    <source>
        <dbReference type="Proteomes" id="UP000294225"/>
    </source>
</evidence>
<keyword evidence="4" id="KW-1185">Reference proteome</keyword>
<accession>A0A4R0IE89</accession>
<dbReference type="EMBL" id="SJJY01000001">
    <property type="protein sequence ID" value="TCC27949.1"/>
    <property type="molecule type" value="Genomic_DNA"/>
</dbReference>
<evidence type="ECO:0000259" key="1">
    <source>
        <dbReference type="PROSITE" id="PS51186"/>
    </source>
</evidence>
<sequence length="311" mass="33961">MSRVDRGIRVVTFSLIRATSGDSPIVAELLTERAAWLARRGIAQWSKKDPARDTAATVGTGETWLLIDDTRRAVGTITLSTRADHDFWSRSERAAPALYASKIATRTDCTGQGLGRLLLHAGFMYARRRGLSVLRWDVWRTNEQLQTYYRSLGATLLRVVVVPGRSSGALFEWKAMDRAVWAAGSPHLVAVEAPEGELRQIDALTEQSVVRLGADERDRLQPSEANHVHRMLDLKYLASQEPLAVGPTDVAPSILYHAGDAWRVGQLVVIGSALGGLRPGLVYRIAHAGVEPSCRVALRGDLVQAPQGASV</sequence>
<organism evidence="3 5">
    <name type="scientific">Kribbella speibonae</name>
    <dbReference type="NCBI Taxonomy" id="1572660"/>
    <lineage>
        <taxon>Bacteria</taxon>
        <taxon>Bacillati</taxon>
        <taxon>Actinomycetota</taxon>
        <taxon>Actinomycetes</taxon>
        <taxon>Propionibacteriales</taxon>
        <taxon>Kribbellaceae</taxon>
        <taxon>Kribbella</taxon>
    </lineage>
</organism>
<proteinExistence type="predicted"/>
<dbReference type="Proteomes" id="UP000292385">
    <property type="component" value="Unassembled WGS sequence"/>
</dbReference>
<evidence type="ECO:0000313" key="4">
    <source>
        <dbReference type="Proteomes" id="UP000292385"/>
    </source>
</evidence>
<dbReference type="AlphaFoldDB" id="A0A4R0IE89"/>
<dbReference type="Proteomes" id="UP000294225">
    <property type="component" value="Unassembled WGS sequence"/>
</dbReference>